<feature type="compositionally biased region" description="Pro residues" evidence="1">
    <location>
        <begin position="48"/>
        <end position="63"/>
    </location>
</feature>
<dbReference type="OrthoDB" id="104146at2759"/>
<protein>
    <recommendedName>
        <fullName evidence="4">MULE transposase domain-containing protein</fullName>
    </recommendedName>
</protein>
<accession>K0S0Q0</accession>
<dbReference type="Proteomes" id="UP000266841">
    <property type="component" value="Unassembled WGS sequence"/>
</dbReference>
<sequence>MDGHGRRQRHSFGGIPTSGYGGLTQEINQSLPHDDELSRHEVYYPPRNIHPPQNPGYCPPPDPAAVRRPPAVPRATARPVQTRPVEARTVDRAVGDLSCRAVKPRKKKKTKTKKEDTTDQCTDSIVGYPKNISVEGEDFVLDNINRNYATFRCKFWRQKSTSKCNCKFRYYPDRKVKVHWIERDHLYRECYSKNGKVPPDDSDSSDSESENCSDDEDSKTSEDGSEYSGFVLNNSLFQQLQVYFDGTFHCVPLPFKQLLIVMVFCDREQKYVPGIWILLTGKTKRCYYEAISWFARCKKDGEMPDINYTGVDFEPAFFQAIDIFLKNTFRVGCDFHYKQGPKKKCDEIGMPKPLTSLILTYLDYARVLPMEEMKDKGIYYLQHLIYDQAS</sequence>
<evidence type="ECO:0008006" key="4">
    <source>
        <dbReference type="Google" id="ProtNLM"/>
    </source>
</evidence>
<reference evidence="2 3" key="1">
    <citation type="journal article" date="2012" name="Genome Biol.">
        <title>Genome and low-iron response of an oceanic diatom adapted to chronic iron limitation.</title>
        <authorList>
            <person name="Lommer M."/>
            <person name="Specht M."/>
            <person name="Roy A.S."/>
            <person name="Kraemer L."/>
            <person name="Andreson R."/>
            <person name="Gutowska M.A."/>
            <person name="Wolf J."/>
            <person name="Bergner S.V."/>
            <person name="Schilhabel M.B."/>
            <person name="Klostermeier U.C."/>
            <person name="Beiko R.G."/>
            <person name="Rosenstiel P."/>
            <person name="Hippler M."/>
            <person name="Laroche J."/>
        </authorList>
    </citation>
    <scope>NUCLEOTIDE SEQUENCE [LARGE SCALE GENOMIC DNA]</scope>
    <source>
        <strain evidence="2 3">CCMP1005</strain>
    </source>
</reference>
<comment type="caution">
    <text evidence="2">The sequence shown here is derived from an EMBL/GenBank/DDBJ whole genome shotgun (WGS) entry which is preliminary data.</text>
</comment>
<feature type="compositionally biased region" description="Basic and acidic residues" evidence="1">
    <location>
        <begin position="32"/>
        <end position="42"/>
    </location>
</feature>
<proteinExistence type="predicted"/>
<dbReference type="EMBL" id="AGNL01039769">
    <property type="protein sequence ID" value="EJK52472.1"/>
    <property type="molecule type" value="Genomic_DNA"/>
</dbReference>
<feature type="compositionally biased region" description="Basic residues" evidence="1">
    <location>
        <begin position="1"/>
        <end position="10"/>
    </location>
</feature>
<gene>
    <name evidence="2" type="ORF">THAOC_28243</name>
</gene>
<dbReference type="AlphaFoldDB" id="K0S0Q0"/>
<name>K0S0Q0_THAOC</name>
<evidence type="ECO:0000256" key="1">
    <source>
        <dbReference type="SAM" id="MobiDB-lite"/>
    </source>
</evidence>
<keyword evidence="3" id="KW-1185">Reference proteome</keyword>
<feature type="region of interest" description="Disordered" evidence="1">
    <location>
        <begin position="1"/>
        <end position="67"/>
    </location>
</feature>
<organism evidence="2 3">
    <name type="scientific">Thalassiosira oceanica</name>
    <name type="common">Marine diatom</name>
    <dbReference type="NCBI Taxonomy" id="159749"/>
    <lineage>
        <taxon>Eukaryota</taxon>
        <taxon>Sar</taxon>
        <taxon>Stramenopiles</taxon>
        <taxon>Ochrophyta</taxon>
        <taxon>Bacillariophyta</taxon>
        <taxon>Coscinodiscophyceae</taxon>
        <taxon>Thalassiosirophycidae</taxon>
        <taxon>Thalassiosirales</taxon>
        <taxon>Thalassiosiraceae</taxon>
        <taxon>Thalassiosira</taxon>
    </lineage>
</organism>
<feature type="compositionally biased region" description="Acidic residues" evidence="1">
    <location>
        <begin position="200"/>
        <end position="217"/>
    </location>
</feature>
<evidence type="ECO:0000313" key="2">
    <source>
        <dbReference type="EMBL" id="EJK52472.1"/>
    </source>
</evidence>
<evidence type="ECO:0000313" key="3">
    <source>
        <dbReference type="Proteomes" id="UP000266841"/>
    </source>
</evidence>
<feature type="region of interest" description="Disordered" evidence="1">
    <location>
        <begin position="196"/>
        <end position="225"/>
    </location>
</feature>